<dbReference type="SUPFAM" id="SSF50998">
    <property type="entry name" value="Quinoprotein alcohol dehydrogenase-like"/>
    <property type="match status" value="1"/>
</dbReference>
<evidence type="ECO:0000259" key="1">
    <source>
        <dbReference type="Pfam" id="PF13360"/>
    </source>
</evidence>
<dbReference type="AlphaFoldDB" id="A0A847UBL0"/>
<dbReference type="Pfam" id="PF13360">
    <property type="entry name" value="PQQ_2"/>
    <property type="match status" value="1"/>
</dbReference>
<reference evidence="2" key="1">
    <citation type="submission" date="2019-12" db="EMBL/GenBank/DDBJ databases">
        <title>Whole-genome sequence of Halomicrobium mukohataei pws1.</title>
        <authorList>
            <person name="Verma D.K."/>
            <person name="Gopal K."/>
            <person name="Prasad E.S."/>
        </authorList>
    </citation>
    <scope>NUCLEOTIDE SEQUENCE</scope>
    <source>
        <strain evidence="2">Pws1</strain>
    </source>
</reference>
<protein>
    <submittedName>
        <fullName evidence="2">PQQ-binding-like beta-propeller repeat protein</fullName>
    </submittedName>
</protein>
<dbReference type="EMBL" id="WOYG01000001">
    <property type="protein sequence ID" value="NLV08840.1"/>
    <property type="molecule type" value="Genomic_DNA"/>
</dbReference>
<gene>
    <name evidence="2" type="ORF">GOC74_02690</name>
</gene>
<dbReference type="PANTHER" id="PTHR34512">
    <property type="entry name" value="CELL SURFACE PROTEIN"/>
    <property type="match status" value="1"/>
</dbReference>
<evidence type="ECO:0000313" key="2">
    <source>
        <dbReference type="EMBL" id="NLV08840.1"/>
    </source>
</evidence>
<dbReference type="InterPro" id="IPR018391">
    <property type="entry name" value="PQQ_b-propeller_rpt"/>
</dbReference>
<dbReference type="InterPro" id="IPR002372">
    <property type="entry name" value="PQQ_rpt_dom"/>
</dbReference>
<sequence length="399" mass="42017">MDRRTFLTTTCAGTAALSGCLSALPWTSGGNTPLPEVPGGSWTQHGADAANTFAPAVSAPSRAAFAWTSSAFTRWDPVIADGTIYTTNFDPSNDGSAIALDAQDGTEQWRTTLDREGRHGRALVDGRFVVAHDSGLVALDRQEGGVDWERAVEGIDTSLAQLLAVAASGTIVVPYADGLKAFGATDGERRWKAPELPGQRVTPAIADGTIYAVGSVDGTDTLAALALADGSVRWTRSLDGRAPSAPVVTDHGLLVVDDRTLVVHDRETGDRRSELHSFDYDGTTFDATVATDGTTAFVTSDDGLTAVDIADGTTRWHYDEWVYTDGFSVGTETVVAMADGGESSDRTITAFDRETGEARWDYVMDGFHTPSIGPILADGAVFFATSSTDGLVAIGDVPE</sequence>
<dbReference type="PANTHER" id="PTHR34512:SF30">
    <property type="entry name" value="OUTER MEMBRANE PROTEIN ASSEMBLY FACTOR BAMB"/>
    <property type="match status" value="1"/>
</dbReference>
<feature type="domain" description="Pyrrolo-quinoline quinone repeat" evidence="1">
    <location>
        <begin position="179"/>
        <end position="318"/>
    </location>
</feature>
<comment type="caution">
    <text evidence="2">The sequence shown here is derived from an EMBL/GenBank/DDBJ whole genome shotgun (WGS) entry which is preliminary data.</text>
</comment>
<dbReference type="InterPro" id="IPR011047">
    <property type="entry name" value="Quinoprotein_ADH-like_sf"/>
</dbReference>
<evidence type="ECO:0000313" key="3">
    <source>
        <dbReference type="Proteomes" id="UP000608662"/>
    </source>
</evidence>
<dbReference type="RefSeq" id="WP_170092797.1">
    <property type="nucleotide sequence ID" value="NZ_WOYG01000001.1"/>
</dbReference>
<dbReference type="InterPro" id="IPR015943">
    <property type="entry name" value="WD40/YVTN_repeat-like_dom_sf"/>
</dbReference>
<name>A0A847UBL0_9EURY</name>
<dbReference type="Proteomes" id="UP000608662">
    <property type="component" value="Unassembled WGS sequence"/>
</dbReference>
<organism evidence="2 3">
    <name type="scientific">Halomicrobium mukohataei</name>
    <dbReference type="NCBI Taxonomy" id="57705"/>
    <lineage>
        <taxon>Archaea</taxon>
        <taxon>Methanobacteriati</taxon>
        <taxon>Methanobacteriota</taxon>
        <taxon>Stenosarchaea group</taxon>
        <taxon>Halobacteria</taxon>
        <taxon>Halobacteriales</taxon>
        <taxon>Haloarculaceae</taxon>
        <taxon>Halomicrobium</taxon>
    </lineage>
</organism>
<dbReference type="SMART" id="SM00564">
    <property type="entry name" value="PQQ"/>
    <property type="match status" value="7"/>
</dbReference>
<accession>A0A847UBL0</accession>
<dbReference type="Gene3D" id="2.130.10.10">
    <property type="entry name" value="YVTN repeat-like/Quinoprotein amine dehydrogenase"/>
    <property type="match status" value="2"/>
</dbReference>
<proteinExistence type="predicted"/>
<dbReference type="OrthoDB" id="136681at2157"/>
<dbReference type="PROSITE" id="PS51257">
    <property type="entry name" value="PROKAR_LIPOPROTEIN"/>
    <property type="match status" value="1"/>
</dbReference>